<sequence>FIPDPVQSANKCQPHWPKHKKDCANKCLTNVFSGKQDPFSAKVAPFPGTSNLPFPSPDA</sequence>
<protein>
    <submittedName>
        <fullName evidence="1">Uncharacterized protein</fullName>
    </submittedName>
</protein>
<reference evidence="2" key="1">
    <citation type="journal article" date="2014" name="Science">
        <title>Ancient hybridizations among the ancestral genomes of bread wheat.</title>
        <authorList>
            <consortium name="International Wheat Genome Sequencing Consortium,"/>
            <person name="Marcussen T."/>
            <person name="Sandve S.R."/>
            <person name="Heier L."/>
            <person name="Spannagl M."/>
            <person name="Pfeifer M."/>
            <person name="Jakobsen K.S."/>
            <person name="Wulff B.B."/>
            <person name="Steuernagel B."/>
            <person name="Mayer K.F."/>
            <person name="Olsen O.A."/>
        </authorList>
    </citation>
    <scope>NUCLEOTIDE SEQUENCE [LARGE SCALE GENOMIC DNA]</scope>
    <source>
        <strain evidence="2">cv. AL8/78</strain>
    </source>
</reference>
<evidence type="ECO:0000313" key="2">
    <source>
        <dbReference type="Proteomes" id="UP000015105"/>
    </source>
</evidence>
<dbReference type="AlphaFoldDB" id="A0A453IRU3"/>
<dbReference type="EnsemblPlants" id="AET4Gv20654600.1">
    <property type="protein sequence ID" value="AET4Gv20654600.1"/>
    <property type="gene ID" value="AET4Gv20654600"/>
</dbReference>
<reference evidence="1" key="3">
    <citation type="journal article" date="2017" name="Nature">
        <title>Genome sequence of the progenitor of the wheat D genome Aegilops tauschii.</title>
        <authorList>
            <person name="Luo M.C."/>
            <person name="Gu Y.Q."/>
            <person name="Puiu D."/>
            <person name="Wang H."/>
            <person name="Twardziok S.O."/>
            <person name="Deal K.R."/>
            <person name="Huo N."/>
            <person name="Zhu T."/>
            <person name="Wang L."/>
            <person name="Wang Y."/>
            <person name="McGuire P.E."/>
            <person name="Liu S."/>
            <person name="Long H."/>
            <person name="Ramasamy R.K."/>
            <person name="Rodriguez J.C."/>
            <person name="Van S.L."/>
            <person name="Yuan L."/>
            <person name="Wang Z."/>
            <person name="Xia Z."/>
            <person name="Xiao L."/>
            <person name="Anderson O.D."/>
            <person name="Ouyang S."/>
            <person name="Liang Y."/>
            <person name="Zimin A.V."/>
            <person name="Pertea G."/>
            <person name="Qi P."/>
            <person name="Bennetzen J.L."/>
            <person name="Dai X."/>
            <person name="Dawson M.W."/>
            <person name="Muller H.G."/>
            <person name="Kugler K."/>
            <person name="Rivarola-Duarte L."/>
            <person name="Spannagl M."/>
            <person name="Mayer K.F.X."/>
            <person name="Lu F.H."/>
            <person name="Bevan M.W."/>
            <person name="Leroy P."/>
            <person name="Li P."/>
            <person name="You F.M."/>
            <person name="Sun Q."/>
            <person name="Liu Z."/>
            <person name="Lyons E."/>
            <person name="Wicker T."/>
            <person name="Salzberg S.L."/>
            <person name="Devos K.M."/>
            <person name="Dvorak J."/>
        </authorList>
    </citation>
    <scope>NUCLEOTIDE SEQUENCE [LARGE SCALE GENOMIC DNA]</scope>
    <source>
        <strain evidence="1">cv. AL8/78</strain>
    </source>
</reference>
<organism evidence="1 2">
    <name type="scientific">Aegilops tauschii subsp. strangulata</name>
    <name type="common">Goatgrass</name>
    <dbReference type="NCBI Taxonomy" id="200361"/>
    <lineage>
        <taxon>Eukaryota</taxon>
        <taxon>Viridiplantae</taxon>
        <taxon>Streptophyta</taxon>
        <taxon>Embryophyta</taxon>
        <taxon>Tracheophyta</taxon>
        <taxon>Spermatophyta</taxon>
        <taxon>Magnoliopsida</taxon>
        <taxon>Liliopsida</taxon>
        <taxon>Poales</taxon>
        <taxon>Poaceae</taxon>
        <taxon>BOP clade</taxon>
        <taxon>Pooideae</taxon>
        <taxon>Triticodae</taxon>
        <taxon>Triticeae</taxon>
        <taxon>Triticinae</taxon>
        <taxon>Aegilops</taxon>
    </lineage>
</organism>
<evidence type="ECO:0000313" key="1">
    <source>
        <dbReference type="EnsemblPlants" id="AET4Gv20654600.1"/>
    </source>
</evidence>
<reference evidence="1" key="5">
    <citation type="journal article" date="2021" name="G3 (Bethesda)">
        <title>Aegilops tauschii genome assembly Aet v5.0 features greater sequence contiguity and improved annotation.</title>
        <authorList>
            <person name="Wang L."/>
            <person name="Zhu T."/>
            <person name="Rodriguez J.C."/>
            <person name="Deal K.R."/>
            <person name="Dubcovsky J."/>
            <person name="McGuire P.E."/>
            <person name="Lux T."/>
            <person name="Spannagl M."/>
            <person name="Mayer K.F.X."/>
            <person name="Baldrich P."/>
            <person name="Meyers B.C."/>
            <person name="Huo N."/>
            <person name="Gu Y.Q."/>
            <person name="Zhou H."/>
            <person name="Devos K.M."/>
            <person name="Bennetzen J.L."/>
            <person name="Unver T."/>
            <person name="Budak H."/>
            <person name="Gulick P.J."/>
            <person name="Galiba G."/>
            <person name="Kalapos B."/>
            <person name="Nelson D.R."/>
            <person name="Li P."/>
            <person name="You F.M."/>
            <person name="Luo M.C."/>
            <person name="Dvorak J."/>
        </authorList>
    </citation>
    <scope>NUCLEOTIDE SEQUENCE [LARGE SCALE GENOMIC DNA]</scope>
    <source>
        <strain evidence="1">cv. AL8/78</strain>
    </source>
</reference>
<name>A0A453IRU3_AEGTS</name>
<proteinExistence type="predicted"/>
<accession>A0A453IRU3</accession>
<keyword evidence="2" id="KW-1185">Reference proteome</keyword>
<reference evidence="2" key="2">
    <citation type="journal article" date="2017" name="Nat. Plants">
        <title>The Aegilops tauschii genome reveals multiple impacts of transposons.</title>
        <authorList>
            <person name="Zhao G."/>
            <person name="Zou C."/>
            <person name="Li K."/>
            <person name="Wang K."/>
            <person name="Li T."/>
            <person name="Gao L."/>
            <person name="Zhang X."/>
            <person name="Wang H."/>
            <person name="Yang Z."/>
            <person name="Liu X."/>
            <person name="Jiang W."/>
            <person name="Mao L."/>
            <person name="Kong X."/>
            <person name="Jiao Y."/>
            <person name="Jia J."/>
        </authorList>
    </citation>
    <scope>NUCLEOTIDE SEQUENCE [LARGE SCALE GENOMIC DNA]</scope>
    <source>
        <strain evidence="2">cv. AL8/78</strain>
    </source>
</reference>
<reference evidence="1" key="4">
    <citation type="submission" date="2019-03" db="UniProtKB">
        <authorList>
            <consortium name="EnsemblPlants"/>
        </authorList>
    </citation>
    <scope>IDENTIFICATION</scope>
</reference>
<dbReference type="Proteomes" id="UP000015105">
    <property type="component" value="Chromosome 4D"/>
</dbReference>
<dbReference type="Gramene" id="AET4Gv20654600.1">
    <property type="protein sequence ID" value="AET4Gv20654600.1"/>
    <property type="gene ID" value="AET4Gv20654600"/>
</dbReference>